<dbReference type="Pfam" id="PF10861">
    <property type="entry name" value="DUF2784"/>
    <property type="match status" value="1"/>
</dbReference>
<keyword evidence="3" id="KW-1185">Reference proteome</keyword>
<feature type="transmembrane region" description="Helical" evidence="1">
    <location>
        <begin position="95"/>
        <end position="116"/>
    </location>
</feature>
<gene>
    <name evidence="2" type="ORF">SAMN04488135_10631</name>
</gene>
<keyword evidence="1" id="KW-0812">Transmembrane</keyword>
<reference evidence="2 3" key="1">
    <citation type="submission" date="2016-11" db="EMBL/GenBank/DDBJ databases">
        <authorList>
            <person name="Jaros S."/>
            <person name="Januszkiewicz K."/>
            <person name="Wedrychowicz H."/>
        </authorList>
    </citation>
    <scope>NUCLEOTIDE SEQUENCE [LARGE SCALE GENOMIC DNA]</scope>
    <source>
        <strain evidence="2 3">CGMCC 1.10190</strain>
    </source>
</reference>
<dbReference type="RefSeq" id="WP_073103467.1">
    <property type="nucleotide sequence ID" value="NZ_FQXE01000006.1"/>
</dbReference>
<evidence type="ECO:0000256" key="1">
    <source>
        <dbReference type="SAM" id="Phobius"/>
    </source>
</evidence>
<keyword evidence="1" id="KW-0472">Membrane</keyword>
<organism evidence="2 3">
    <name type="scientific">Pollutimonas bauzanensis</name>
    <dbReference type="NCBI Taxonomy" id="658167"/>
    <lineage>
        <taxon>Bacteria</taxon>
        <taxon>Pseudomonadati</taxon>
        <taxon>Pseudomonadota</taxon>
        <taxon>Betaproteobacteria</taxon>
        <taxon>Burkholderiales</taxon>
        <taxon>Alcaligenaceae</taxon>
        <taxon>Pollutimonas</taxon>
    </lineage>
</organism>
<dbReference type="Proteomes" id="UP000184226">
    <property type="component" value="Unassembled WGS sequence"/>
</dbReference>
<dbReference type="AlphaFoldDB" id="A0A1M5WY93"/>
<feature type="transmembrane region" description="Helical" evidence="1">
    <location>
        <begin position="36"/>
        <end position="54"/>
    </location>
</feature>
<dbReference type="STRING" id="658167.SAMN04488135_10631"/>
<dbReference type="InterPro" id="IPR021218">
    <property type="entry name" value="DUF2784"/>
</dbReference>
<evidence type="ECO:0008006" key="4">
    <source>
        <dbReference type="Google" id="ProtNLM"/>
    </source>
</evidence>
<dbReference type="EMBL" id="FQXE01000006">
    <property type="protein sequence ID" value="SHH92278.1"/>
    <property type="molecule type" value="Genomic_DNA"/>
</dbReference>
<name>A0A1M5WY93_9BURK</name>
<evidence type="ECO:0000313" key="3">
    <source>
        <dbReference type="Proteomes" id="UP000184226"/>
    </source>
</evidence>
<protein>
    <recommendedName>
        <fullName evidence="4">DUF2784 domain-containing protein</fullName>
    </recommendedName>
</protein>
<proteinExistence type="predicted"/>
<feature type="transmembrane region" description="Helical" evidence="1">
    <location>
        <begin position="6"/>
        <end position="29"/>
    </location>
</feature>
<keyword evidence="1" id="KW-1133">Transmembrane helix</keyword>
<evidence type="ECO:0000313" key="2">
    <source>
        <dbReference type="EMBL" id="SHH92278.1"/>
    </source>
</evidence>
<sequence>MIYRILADLVLLTHALFVGFVVFGGLLALWKRWLAWLHLPALAWGSAVIAMGWICPLTPLEAILRQMAGQENHHGGFIEHYLLLAIYPQGLTREIQMLLAALLVIGNLAVYSALCLRRKKG</sequence>
<dbReference type="OrthoDB" id="370375at2"/>
<accession>A0A1M5WY93</accession>